<dbReference type="GO" id="GO:0032993">
    <property type="term" value="C:protein-DNA complex"/>
    <property type="evidence" value="ECO:0007669"/>
    <property type="project" value="TreeGrafter"/>
</dbReference>
<keyword evidence="4 7" id="KW-0238">DNA-binding</keyword>
<feature type="DNA-binding region" description="OmpR/PhoB-type" evidence="7">
    <location>
        <begin position="127"/>
        <end position="226"/>
    </location>
</feature>
<evidence type="ECO:0000256" key="6">
    <source>
        <dbReference type="PROSITE-ProRule" id="PRU00169"/>
    </source>
</evidence>
<reference evidence="11" key="2">
    <citation type="submission" date="2016-04" db="EMBL/GenBank/DDBJ databases">
        <title>First Complete Genome Sequence of a Subdivision 6 Acidobacterium.</title>
        <authorList>
            <person name="Huang S."/>
            <person name="Vieira S."/>
            <person name="Bunk B."/>
            <person name="Riedel T."/>
            <person name="Sproeer C."/>
            <person name="Overmann J."/>
        </authorList>
    </citation>
    <scope>NUCLEOTIDE SEQUENCE [LARGE SCALE GENOMIC DNA]</scope>
    <source>
        <strain evidence="11">DSM 100886 HEG_-6_39</strain>
    </source>
</reference>
<gene>
    <name evidence="10" type="primary">phoP_5</name>
    <name evidence="10" type="ORF">LuPra_05970</name>
</gene>
<evidence type="ECO:0000259" key="8">
    <source>
        <dbReference type="PROSITE" id="PS50110"/>
    </source>
</evidence>
<dbReference type="EMBL" id="CP015136">
    <property type="protein sequence ID" value="AMY12688.1"/>
    <property type="molecule type" value="Genomic_DNA"/>
</dbReference>
<dbReference type="KEGG" id="abac:LuPra_05970"/>
<evidence type="ECO:0000256" key="7">
    <source>
        <dbReference type="PROSITE-ProRule" id="PRU01091"/>
    </source>
</evidence>
<feature type="domain" description="Response regulatory" evidence="8">
    <location>
        <begin position="3"/>
        <end position="117"/>
    </location>
</feature>
<dbReference type="SMART" id="SM00448">
    <property type="entry name" value="REC"/>
    <property type="match status" value="1"/>
</dbReference>
<evidence type="ECO:0000256" key="5">
    <source>
        <dbReference type="ARBA" id="ARBA00023163"/>
    </source>
</evidence>
<dbReference type="GO" id="GO:0005829">
    <property type="term" value="C:cytosol"/>
    <property type="evidence" value="ECO:0007669"/>
    <property type="project" value="TreeGrafter"/>
</dbReference>
<sequence length="226" mass="25776">MSRILIIEDDPDIAMGLQEDLARHGHESEVARDGDAGLRLGRDASWDVILLDVMLPLRDGFEVCRELRRLRVKTPIIMLTARTQEAEKILGLEFGADDYVTKPFSPAELRARIKAVMRRFEDDGAQAGVCRFGDCEVDFDRAELRRAGKVVDITALELRMLDAFKRSRGRVLTREQLIRQAWGENTYIGDRVVDTHILNLRKKIEPVPTAPRFLRSVRGIGYRFDA</sequence>
<dbReference type="SUPFAM" id="SSF46894">
    <property type="entry name" value="C-terminal effector domain of the bipartite response regulators"/>
    <property type="match status" value="1"/>
</dbReference>
<protein>
    <submittedName>
        <fullName evidence="10">Alkaline phosphatase synthesis transcriptional regulatory protein PhoP</fullName>
    </submittedName>
</protein>
<dbReference type="GO" id="GO:0000976">
    <property type="term" value="F:transcription cis-regulatory region binding"/>
    <property type="evidence" value="ECO:0007669"/>
    <property type="project" value="TreeGrafter"/>
</dbReference>
<evidence type="ECO:0000256" key="3">
    <source>
        <dbReference type="ARBA" id="ARBA00023015"/>
    </source>
</evidence>
<dbReference type="OrthoDB" id="9790442at2"/>
<evidence type="ECO:0000256" key="2">
    <source>
        <dbReference type="ARBA" id="ARBA00023012"/>
    </source>
</evidence>
<dbReference type="Gene3D" id="3.40.50.2300">
    <property type="match status" value="1"/>
</dbReference>
<evidence type="ECO:0000313" key="10">
    <source>
        <dbReference type="EMBL" id="AMY12688.1"/>
    </source>
</evidence>
<dbReference type="GO" id="GO:0000156">
    <property type="term" value="F:phosphorelay response regulator activity"/>
    <property type="evidence" value="ECO:0007669"/>
    <property type="project" value="TreeGrafter"/>
</dbReference>
<dbReference type="Pfam" id="PF00486">
    <property type="entry name" value="Trans_reg_C"/>
    <property type="match status" value="1"/>
</dbReference>
<dbReference type="InterPro" id="IPR016032">
    <property type="entry name" value="Sig_transdc_resp-reg_C-effctor"/>
</dbReference>
<dbReference type="FunFam" id="3.40.50.2300:FF:000001">
    <property type="entry name" value="DNA-binding response regulator PhoB"/>
    <property type="match status" value="1"/>
</dbReference>
<keyword evidence="5" id="KW-0804">Transcription</keyword>
<dbReference type="AlphaFoldDB" id="A0A143PWU6"/>
<organism evidence="10 11">
    <name type="scientific">Luteitalea pratensis</name>
    <dbReference type="NCBI Taxonomy" id="1855912"/>
    <lineage>
        <taxon>Bacteria</taxon>
        <taxon>Pseudomonadati</taxon>
        <taxon>Acidobacteriota</taxon>
        <taxon>Vicinamibacteria</taxon>
        <taxon>Vicinamibacterales</taxon>
        <taxon>Vicinamibacteraceae</taxon>
        <taxon>Luteitalea</taxon>
    </lineage>
</organism>
<dbReference type="PANTHER" id="PTHR48111:SF1">
    <property type="entry name" value="TWO-COMPONENT RESPONSE REGULATOR ORR33"/>
    <property type="match status" value="1"/>
</dbReference>
<evidence type="ECO:0000256" key="1">
    <source>
        <dbReference type="ARBA" id="ARBA00022553"/>
    </source>
</evidence>
<dbReference type="PROSITE" id="PS50110">
    <property type="entry name" value="RESPONSE_REGULATORY"/>
    <property type="match status" value="1"/>
</dbReference>
<dbReference type="SMART" id="SM00862">
    <property type="entry name" value="Trans_reg_C"/>
    <property type="match status" value="1"/>
</dbReference>
<dbReference type="InterPro" id="IPR036388">
    <property type="entry name" value="WH-like_DNA-bd_sf"/>
</dbReference>
<dbReference type="Gene3D" id="6.10.250.690">
    <property type="match status" value="1"/>
</dbReference>
<dbReference type="InterPro" id="IPR001789">
    <property type="entry name" value="Sig_transdc_resp-reg_receiver"/>
</dbReference>
<keyword evidence="1 6" id="KW-0597">Phosphoprotein</keyword>
<dbReference type="RefSeq" id="WP_110174124.1">
    <property type="nucleotide sequence ID" value="NZ_CP015136.1"/>
</dbReference>
<reference evidence="10 11" key="1">
    <citation type="journal article" date="2016" name="Genome Announc.">
        <title>First Complete Genome Sequence of a Subdivision 6 Acidobacterium Strain.</title>
        <authorList>
            <person name="Huang S."/>
            <person name="Vieira S."/>
            <person name="Bunk B."/>
            <person name="Riedel T."/>
            <person name="Sproer C."/>
            <person name="Overmann J."/>
        </authorList>
    </citation>
    <scope>NUCLEOTIDE SEQUENCE [LARGE SCALE GENOMIC DNA]</scope>
    <source>
        <strain evidence="11">DSM 100886 HEG_-6_39</strain>
    </source>
</reference>
<dbReference type="CDD" id="cd00383">
    <property type="entry name" value="trans_reg_C"/>
    <property type="match status" value="1"/>
</dbReference>
<evidence type="ECO:0000259" key="9">
    <source>
        <dbReference type="PROSITE" id="PS51755"/>
    </source>
</evidence>
<feature type="modified residue" description="4-aspartylphosphate" evidence="6">
    <location>
        <position position="52"/>
    </location>
</feature>
<dbReference type="InterPro" id="IPR001867">
    <property type="entry name" value="OmpR/PhoB-type_DNA-bd"/>
</dbReference>
<keyword evidence="2" id="KW-0902">Two-component regulatory system</keyword>
<name>A0A143PWU6_LUTPR</name>
<dbReference type="InterPro" id="IPR011006">
    <property type="entry name" value="CheY-like_superfamily"/>
</dbReference>
<keyword evidence="11" id="KW-1185">Reference proteome</keyword>
<evidence type="ECO:0000256" key="4">
    <source>
        <dbReference type="ARBA" id="ARBA00023125"/>
    </source>
</evidence>
<dbReference type="GO" id="GO:0006355">
    <property type="term" value="P:regulation of DNA-templated transcription"/>
    <property type="evidence" value="ECO:0007669"/>
    <property type="project" value="InterPro"/>
</dbReference>
<dbReference type="Proteomes" id="UP000076079">
    <property type="component" value="Chromosome"/>
</dbReference>
<evidence type="ECO:0000313" key="11">
    <source>
        <dbReference type="Proteomes" id="UP000076079"/>
    </source>
</evidence>
<dbReference type="STRING" id="1855912.LuPra_05970"/>
<feature type="domain" description="OmpR/PhoB-type" evidence="9">
    <location>
        <begin position="127"/>
        <end position="226"/>
    </location>
</feature>
<keyword evidence="3" id="KW-0805">Transcription regulation</keyword>
<dbReference type="Gene3D" id="1.10.10.10">
    <property type="entry name" value="Winged helix-like DNA-binding domain superfamily/Winged helix DNA-binding domain"/>
    <property type="match status" value="1"/>
</dbReference>
<dbReference type="PANTHER" id="PTHR48111">
    <property type="entry name" value="REGULATOR OF RPOS"/>
    <property type="match status" value="1"/>
</dbReference>
<accession>A0A143PWU6</accession>
<proteinExistence type="predicted"/>
<dbReference type="InterPro" id="IPR039420">
    <property type="entry name" value="WalR-like"/>
</dbReference>
<dbReference type="Pfam" id="PF00072">
    <property type="entry name" value="Response_reg"/>
    <property type="match status" value="1"/>
</dbReference>
<dbReference type="PROSITE" id="PS51755">
    <property type="entry name" value="OMPR_PHOB"/>
    <property type="match status" value="1"/>
</dbReference>
<dbReference type="CDD" id="cd17574">
    <property type="entry name" value="REC_OmpR"/>
    <property type="match status" value="1"/>
</dbReference>
<dbReference type="SUPFAM" id="SSF52172">
    <property type="entry name" value="CheY-like"/>
    <property type="match status" value="1"/>
</dbReference>